<evidence type="ECO:0000256" key="11">
    <source>
        <dbReference type="SAM" id="MobiDB-lite"/>
    </source>
</evidence>
<feature type="transmembrane region" description="Helical" evidence="10">
    <location>
        <begin position="160"/>
        <end position="178"/>
    </location>
</feature>
<reference evidence="12 13" key="1">
    <citation type="submission" date="2019-01" db="EMBL/GenBank/DDBJ databases">
        <authorList>
            <person name="Chen W.-M."/>
        </authorList>
    </citation>
    <scope>NUCLEOTIDE SEQUENCE [LARGE SCALE GENOMIC DNA]</scope>
    <source>
        <strain evidence="12 13">CCP-6</strain>
    </source>
</reference>
<feature type="compositionally biased region" description="Basic and acidic residues" evidence="11">
    <location>
        <begin position="23"/>
        <end position="34"/>
    </location>
</feature>
<keyword evidence="7 10" id="KW-0283">Flagellar rotation</keyword>
<evidence type="ECO:0000256" key="1">
    <source>
        <dbReference type="ARBA" id="ARBA00002254"/>
    </source>
</evidence>
<evidence type="ECO:0000256" key="6">
    <source>
        <dbReference type="ARBA" id="ARBA00022692"/>
    </source>
</evidence>
<keyword evidence="4" id="KW-1003">Cell membrane</keyword>
<dbReference type="GO" id="GO:0005886">
    <property type="term" value="C:plasma membrane"/>
    <property type="evidence" value="ECO:0007669"/>
    <property type="project" value="UniProtKB-SubCell"/>
</dbReference>
<evidence type="ECO:0000256" key="3">
    <source>
        <dbReference type="ARBA" id="ARBA00008281"/>
    </source>
</evidence>
<dbReference type="InterPro" id="IPR005503">
    <property type="entry name" value="FliL"/>
</dbReference>
<keyword evidence="9 10" id="KW-0472">Membrane</keyword>
<dbReference type="GO" id="GO:0071978">
    <property type="term" value="P:bacterial-type flagellum-dependent swarming motility"/>
    <property type="evidence" value="ECO:0007669"/>
    <property type="project" value="TreeGrafter"/>
</dbReference>
<evidence type="ECO:0000313" key="13">
    <source>
        <dbReference type="Proteomes" id="UP000282957"/>
    </source>
</evidence>
<keyword evidence="8 10" id="KW-1133">Transmembrane helix</keyword>
<dbReference type="Proteomes" id="UP000282957">
    <property type="component" value="Unassembled WGS sequence"/>
</dbReference>
<organism evidence="12 13">
    <name type="scientific">Rhodovarius crocodyli</name>
    <dbReference type="NCBI Taxonomy" id="1979269"/>
    <lineage>
        <taxon>Bacteria</taxon>
        <taxon>Pseudomonadati</taxon>
        <taxon>Pseudomonadota</taxon>
        <taxon>Alphaproteobacteria</taxon>
        <taxon>Acetobacterales</taxon>
        <taxon>Roseomonadaceae</taxon>
        <taxon>Rhodovarius</taxon>
    </lineage>
</organism>
<keyword evidence="13" id="KW-1185">Reference proteome</keyword>
<evidence type="ECO:0000313" key="12">
    <source>
        <dbReference type="EMBL" id="RVT97118.1"/>
    </source>
</evidence>
<evidence type="ECO:0000256" key="9">
    <source>
        <dbReference type="ARBA" id="ARBA00023136"/>
    </source>
</evidence>
<dbReference type="PANTHER" id="PTHR35091">
    <property type="entry name" value="FLAGELLAR PROTEIN FLIL"/>
    <property type="match status" value="1"/>
</dbReference>
<dbReference type="GO" id="GO:0009425">
    <property type="term" value="C:bacterial-type flagellum basal body"/>
    <property type="evidence" value="ECO:0007669"/>
    <property type="project" value="InterPro"/>
</dbReference>
<comment type="subcellular location">
    <subcellularLocation>
        <location evidence="10">Cell inner membrane</location>
    </subcellularLocation>
    <subcellularLocation>
        <location evidence="2">Cell membrane</location>
        <topology evidence="2">Single-pass membrane protein</topology>
    </subcellularLocation>
</comment>
<dbReference type="OrthoDB" id="7304620at2"/>
<sequence length="308" mass="32889">MRDDILGPHLGGHAGKGDVAGAVHERAPVGERWARGVPSQARGPRNPPPGRCPAKTSGRFAFDFIATTGVGHPGLEAPASGIQRHFGLRLVPRAAPFAGGWGQRHRHKFPPPGALCPEGLINPRHARTAPYRERASMAKAAAAPAEGEEGAPKKGGRKKLILLALPVLLAGIGAGLWFSGILPKLLGMGHHEEAHAAPAEPPPPPPPRPVFVQMPDITANLNAGGRRAVYIRLKSQLEVVGDPDAEAVRNSMPRLVDLFTTYLRDMRPEEMRGSAGTQRLREELMARAAVAAHPARVTDVLFQEILVQ</sequence>
<dbReference type="AlphaFoldDB" id="A0A437MHI5"/>
<evidence type="ECO:0000256" key="2">
    <source>
        <dbReference type="ARBA" id="ARBA00004162"/>
    </source>
</evidence>
<evidence type="ECO:0000256" key="5">
    <source>
        <dbReference type="ARBA" id="ARBA00022500"/>
    </source>
</evidence>
<comment type="function">
    <text evidence="1 10">Controls the rotational direction of flagella during chemotaxis.</text>
</comment>
<evidence type="ECO:0000256" key="10">
    <source>
        <dbReference type="RuleBase" id="RU364125"/>
    </source>
</evidence>
<protein>
    <recommendedName>
        <fullName evidence="10">Flagellar protein FliL</fullName>
    </recommendedName>
</protein>
<dbReference type="PANTHER" id="PTHR35091:SF2">
    <property type="entry name" value="FLAGELLAR PROTEIN FLIL"/>
    <property type="match status" value="1"/>
</dbReference>
<comment type="similarity">
    <text evidence="3 10">Belongs to the FliL family.</text>
</comment>
<evidence type="ECO:0000256" key="7">
    <source>
        <dbReference type="ARBA" id="ARBA00022779"/>
    </source>
</evidence>
<proteinExistence type="inferred from homology"/>
<evidence type="ECO:0000256" key="4">
    <source>
        <dbReference type="ARBA" id="ARBA00022475"/>
    </source>
</evidence>
<gene>
    <name evidence="12" type="ORF">EOD42_12070</name>
</gene>
<accession>A0A437MHI5</accession>
<dbReference type="EMBL" id="SACL01000003">
    <property type="protein sequence ID" value="RVT97118.1"/>
    <property type="molecule type" value="Genomic_DNA"/>
</dbReference>
<evidence type="ECO:0000256" key="8">
    <source>
        <dbReference type="ARBA" id="ARBA00022989"/>
    </source>
</evidence>
<comment type="caution">
    <text evidence="12">The sequence shown here is derived from an EMBL/GenBank/DDBJ whole genome shotgun (WGS) entry which is preliminary data.</text>
</comment>
<feature type="region of interest" description="Disordered" evidence="11">
    <location>
        <begin position="1"/>
        <end position="52"/>
    </location>
</feature>
<keyword evidence="6 10" id="KW-0812">Transmembrane</keyword>
<keyword evidence="10" id="KW-0997">Cell inner membrane</keyword>
<dbReference type="GO" id="GO:0006935">
    <property type="term" value="P:chemotaxis"/>
    <property type="evidence" value="ECO:0007669"/>
    <property type="project" value="UniProtKB-KW"/>
</dbReference>
<dbReference type="Pfam" id="PF03748">
    <property type="entry name" value="FliL"/>
    <property type="match status" value="1"/>
</dbReference>
<name>A0A437MHI5_9PROT</name>
<keyword evidence="5 10" id="KW-0145">Chemotaxis</keyword>